<dbReference type="GO" id="GO:0010045">
    <property type="term" value="P:response to nickel cation"/>
    <property type="evidence" value="ECO:0007669"/>
    <property type="project" value="TreeGrafter"/>
</dbReference>
<keyword evidence="6" id="KW-1003">Cell membrane</keyword>
<keyword evidence="7" id="KW-0533">Nickel</keyword>
<keyword evidence="13" id="KW-0170">Cobalt</keyword>
<sequence>MHNSQSAPQNALAASRLTLYLPQNPPLLTGRNMTTKILSRDWRIPTAGLLLLLVLFSGFTLHAHWSAFIQWCLATQITLHRYLVMYLLQLNNHQYSGGLWLLTGAFFYGVLHAIGPGHGKFIVTTYLTTNKESQLAARVVPFLGSLMQGLSAILFVFVLAVGFNLASGDLSASRWYVEKISALLIGAFGIFMIYQTLKSLRPRRVSIRSVTPLHQHDDRCGCGHHGVSVDVEKGDWKTRLGVILAIGARPCSGAIMILMFSNALGIVTWGMAAVMTMSLGTALSIMGLSLAVRYARERTVAFFGGSSTMSWLVPAAKIAGGIVLILFATVLFLTVIPISANGDYIAAGC</sequence>
<evidence type="ECO:0000256" key="12">
    <source>
        <dbReference type="ARBA" id="ARBA00023136"/>
    </source>
</evidence>
<evidence type="ECO:0000256" key="6">
    <source>
        <dbReference type="ARBA" id="ARBA00022475"/>
    </source>
</evidence>
<evidence type="ECO:0000256" key="9">
    <source>
        <dbReference type="ARBA" id="ARBA00022989"/>
    </source>
</evidence>
<evidence type="ECO:0000256" key="11">
    <source>
        <dbReference type="ARBA" id="ARBA00023112"/>
    </source>
</evidence>
<feature type="transmembrane region" description="Helical" evidence="14">
    <location>
        <begin position="266"/>
        <end position="290"/>
    </location>
</feature>
<reference evidence="16" key="1">
    <citation type="journal article" date="2010" name="PLoS Genet.">
        <title>Genome sequence of the plant growth promoting endophytic bacterium Enterobacter sp. 638.</title>
        <authorList>
            <person name="Taghavi S."/>
            <person name="van der Lelie D."/>
            <person name="Hoffman A."/>
            <person name="Zhang Y.B."/>
            <person name="Walla M.D."/>
            <person name="Vangronsveld J."/>
            <person name="Newman L."/>
            <person name="Monchy S."/>
        </authorList>
    </citation>
    <scope>NUCLEOTIDE SEQUENCE [LARGE SCALE GENOMIC DNA]</scope>
    <source>
        <strain evidence="16">638</strain>
    </source>
</reference>
<comment type="function">
    <text evidence="1">Efflux system for nickel and cobalt.</text>
</comment>
<evidence type="ECO:0000313" key="16">
    <source>
        <dbReference type="Proteomes" id="UP000000230"/>
    </source>
</evidence>
<dbReference type="AlphaFoldDB" id="A0A9J9GE16"/>
<keyword evidence="10" id="KW-0406">Ion transport</keyword>
<feature type="transmembrane region" description="Helical" evidence="14">
    <location>
        <begin position="240"/>
        <end position="260"/>
    </location>
</feature>
<feature type="transmembrane region" description="Helical" evidence="14">
    <location>
        <begin position="175"/>
        <end position="194"/>
    </location>
</feature>
<proteinExistence type="inferred from homology"/>
<gene>
    <name evidence="15" type="ordered locus">Ent638_0316</name>
</gene>
<dbReference type="InterPro" id="IPR011541">
    <property type="entry name" value="Ni/Co_transpt_high_affinity"/>
</dbReference>
<feature type="transmembrane region" description="Helical" evidence="14">
    <location>
        <begin position="42"/>
        <end position="61"/>
    </location>
</feature>
<dbReference type="Proteomes" id="UP000000230">
    <property type="component" value="Chromosome"/>
</dbReference>
<name>A0A9J9GE16_ENT38</name>
<accession>A0A9J9GE16</accession>
<dbReference type="PANTHER" id="PTHR40659:SF1">
    <property type="entry name" value="NICKEL_COBALT EFFLUX SYSTEM RCNA"/>
    <property type="match status" value="1"/>
</dbReference>
<dbReference type="PANTHER" id="PTHR40659">
    <property type="entry name" value="NICKEL/COBALT EFFLUX SYSTEM RCNA"/>
    <property type="match status" value="1"/>
</dbReference>
<evidence type="ECO:0000256" key="7">
    <source>
        <dbReference type="ARBA" id="ARBA00022596"/>
    </source>
</evidence>
<dbReference type="InterPro" id="IPR051224">
    <property type="entry name" value="NiCoT_RcnA"/>
</dbReference>
<keyword evidence="9 14" id="KW-1133">Transmembrane helix</keyword>
<dbReference type="GO" id="GO:0032025">
    <property type="term" value="P:response to cobalt ion"/>
    <property type="evidence" value="ECO:0007669"/>
    <property type="project" value="TreeGrafter"/>
</dbReference>
<evidence type="ECO:0000256" key="5">
    <source>
        <dbReference type="ARBA" id="ARBA00022448"/>
    </source>
</evidence>
<comment type="similarity">
    <text evidence="3">Belongs to the NiCoT transporter (TC 2.A.52) family. RcnA subfamily.</text>
</comment>
<evidence type="ECO:0000256" key="10">
    <source>
        <dbReference type="ARBA" id="ARBA00023065"/>
    </source>
</evidence>
<evidence type="ECO:0000256" key="4">
    <source>
        <dbReference type="ARBA" id="ARBA00022426"/>
    </source>
</evidence>
<keyword evidence="4" id="KW-0171">Cobalt transport</keyword>
<dbReference type="GO" id="GO:0006824">
    <property type="term" value="P:cobalt ion transport"/>
    <property type="evidence" value="ECO:0007669"/>
    <property type="project" value="UniProtKB-KW"/>
</dbReference>
<feature type="transmembrane region" description="Helical" evidence="14">
    <location>
        <begin position="94"/>
        <end position="114"/>
    </location>
</feature>
<evidence type="ECO:0000256" key="2">
    <source>
        <dbReference type="ARBA" id="ARBA00004651"/>
    </source>
</evidence>
<protein>
    <recommendedName>
        <fullName evidence="14">Nickel/cobalt efflux system</fullName>
    </recommendedName>
</protein>
<dbReference type="GO" id="GO:0005886">
    <property type="term" value="C:plasma membrane"/>
    <property type="evidence" value="ECO:0007669"/>
    <property type="project" value="UniProtKB-SubCell"/>
</dbReference>
<evidence type="ECO:0000256" key="1">
    <source>
        <dbReference type="ARBA" id="ARBA00002510"/>
    </source>
</evidence>
<evidence type="ECO:0000256" key="8">
    <source>
        <dbReference type="ARBA" id="ARBA00022692"/>
    </source>
</evidence>
<keyword evidence="12 14" id="KW-0472">Membrane</keyword>
<dbReference type="KEGG" id="ent:Ent638_0316"/>
<feature type="transmembrane region" description="Helical" evidence="14">
    <location>
        <begin position="311"/>
        <end position="336"/>
    </location>
</feature>
<comment type="subcellular location">
    <subcellularLocation>
        <location evidence="2 14">Cell membrane</location>
        <topology evidence="2 14">Multi-pass membrane protein</topology>
    </subcellularLocation>
</comment>
<evidence type="ECO:0000256" key="3">
    <source>
        <dbReference type="ARBA" id="ARBA00010428"/>
    </source>
</evidence>
<feature type="transmembrane region" description="Helical" evidence="14">
    <location>
        <begin position="135"/>
        <end position="163"/>
    </location>
</feature>
<evidence type="ECO:0000256" key="13">
    <source>
        <dbReference type="ARBA" id="ARBA00023285"/>
    </source>
</evidence>
<dbReference type="Pfam" id="PF03824">
    <property type="entry name" value="NicO"/>
    <property type="match status" value="1"/>
</dbReference>
<dbReference type="EMBL" id="CP000653">
    <property type="protein sequence ID" value="ABP59005.1"/>
    <property type="molecule type" value="Genomic_DNA"/>
</dbReference>
<keyword evidence="11" id="KW-0921">Nickel transport</keyword>
<dbReference type="GO" id="GO:0046583">
    <property type="term" value="F:monoatomic cation efflux transmembrane transporter activity"/>
    <property type="evidence" value="ECO:0007669"/>
    <property type="project" value="TreeGrafter"/>
</dbReference>
<keyword evidence="5 14" id="KW-0813">Transport</keyword>
<evidence type="ECO:0000256" key="14">
    <source>
        <dbReference type="RuleBase" id="RU362101"/>
    </source>
</evidence>
<evidence type="ECO:0000313" key="15">
    <source>
        <dbReference type="EMBL" id="ABP59005.1"/>
    </source>
</evidence>
<dbReference type="GO" id="GO:0015099">
    <property type="term" value="F:nickel cation transmembrane transporter activity"/>
    <property type="evidence" value="ECO:0007669"/>
    <property type="project" value="UniProtKB-UniRule"/>
</dbReference>
<keyword evidence="16" id="KW-1185">Reference proteome</keyword>
<organism evidence="15 16">
    <name type="scientific">Enterobacter sp. (strain 638)</name>
    <dbReference type="NCBI Taxonomy" id="399742"/>
    <lineage>
        <taxon>Bacteria</taxon>
        <taxon>Pseudomonadati</taxon>
        <taxon>Pseudomonadota</taxon>
        <taxon>Gammaproteobacteria</taxon>
        <taxon>Enterobacterales</taxon>
        <taxon>Enterobacteriaceae</taxon>
        <taxon>Enterobacter</taxon>
    </lineage>
</organism>
<keyword evidence="8 14" id="KW-0812">Transmembrane</keyword>